<accession>A0A495EB13</accession>
<dbReference type="RefSeq" id="WP_121066550.1">
    <property type="nucleotide sequence ID" value="NZ_RBIQ01000008.1"/>
</dbReference>
<feature type="signal peptide" evidence="1">
    <location>
        <begin position="1"/>
        <end position="21"/>
    </location>
</feature>
<dbReference type="EMBL" id="RBIQ01000008">
    <property type="protein sequence ID" value="RKR13077.1"/>
    <property type="molecule type" value="Genomic_DNA"/>
</dbReference>
<evidence type="ECO:0000313" key="3">
    <source>
        <dbReference type="EMBL" id="RKR13077.1"/>
    </source>
</evidence>
<evidence type="ECO:0000256" key="1">
    <source>
        <dbReference type="SAM" id="SignalP"/>
    </source>
</evidence>
<keyword evidence="1" id="KW-0732">Signal</keyword>
<dbReference type="SUPFAM" id="SSF56601">
    <property type="entry name" value="beta-lactamase/transpeptidase-like"/>
    <property type="match status" value="1"/>
</dbReference>
<evidence type="ECO:0000313" key="4">
    <source>
        <dbReference type="Proteomes" id="UP000269412"/>
    </source>
</evidence>
<dbReference type="AlphaFoldDB" id="A0A495EB13"/>
<dbReference type="InterPro" id="IPR001466">
    <property type="entry name" value="Beta-lactam-related"/>
</dbReference>
<feature type="domain" description="Beta-lactamase-related" evidence="2">
    <location>
        <begin position="47"/>
        <end position="356"/>
    </location>
</feature>
<protein>
    <submittedName>
        <fullName evidence="3">Alkaline D-peptidase</fullName>
    </submittedName>
</protein>
<sequence length="371" mass="42708">MKSKIKLVVFSFLFTTSLSFGQKDAMTSLIKDRINHTIESPVHSILINIENDTFHYNEGFGLKDKAGDSVSKNSSFRIASSTKLFVATIILQLQEEGKLHLNDKVSLYLKGLSYLNFDDFHNFEEHKYAQEITIEQLLSHRSGLADTFIDKEEEFFNLVFQNPLKQYSPQEMIGLYYKFNLNNNPHFKPNDGWYYSDVNYVLLGLLIEQIDQKSLSAAIRNRILEPLKMKDTYFEFYEEAIEENNIIQQYVGDANFSNINTSFDWSGGGLVSTNTDLSIFITSLFSLKLINKESLDKMIDVKFTKTHESRYGLGVYEFAVNEHIFYGHFGFYGTFVGYSPKTNTTLSYSISQAKPGFNPYQFISQLLKHAK</sequence>
<dbReference type="InterPro" id="IPR050491">
    <property type="entry name" value="AmpC-like"/>
</dbReference>
<keyword evidence="4" id="KW-1185">Reference proteome</keyword>
<name>A0A495EB13_9FLAO</name>
<dbReference type="Proteomes" id="UP000269412">
    <property type="component" value="Unassembled WGS sequence"/>
</dbReference>
<organism evidence="3 4">
    <name type="scientific">Maribacter vaceletii</name>
    <dbReference type="NCBI Taxonomy" id="1206816"/>
    <lineage>
        <taxon>Bacteria</taxon>
        <taxon>Pseudomonadati</taxon>
        <taxon>Bacteroidota</taxon>
        <taxon>Flavobacteriia</taxon>
        <taxon>Flavobacteriales</taxon>
        <taxon>Flavobacteriaceae</taxon>
        <taxon>Maribacter</taxon>
    </lineage>
</organism>
<reference evidence="3 4" key="1">
    <citation type="submission" date="2018-10" db="EMBL/GenBank/DDBJ databases">
        <title>Genomic Encyclopedia of Archaeal and Bacterial Type Strains, Phase II (KMG-II): from individual species to whole genera.</title>
        <authorList>
            <person name="Goeker M."/>
        </authorList>
    </citation>
    <scope>NUCLEOTIDE SEQUENCE [LARGE SCALE GENOMIC DNA]</scope>
    <source>
        <strain evidence="3 4">DSM 25230</strain>
    </source>
</reference>
<comment type="caution">
    <text evidence="3">The sequence shown here is derived from an EMBL/GenBank/DDBJ whole genome shotgun (WGS) entry which is preliminary data.</text>
</comment>
<dbReference type="OrthoDB" id="9793489at2"/>
<dbReference type="InterPro" id="IPR012338">
    <property type="entry name" value="Beta-lactam/transpept-like"/>
</dbReference>
<dbReference type="PANTHER" id="PTHR46825">
    <property type="entry name" value="D-ALANYL-D-ALANINE-CARBOXYPEPTIDASE/ENDOPEPTIDASE AMPH"/>
    <property type="match status" value="1"/>
</dbReference>
<dbReference type="PANTHER" id="PTHR46825:SF7">
    <property type="entry name" value="D-ALANYL-D-ALANINE CARBOXYPEPTIDASE"/>
    <property type="match status" value="1"/>
</dbReference>
<gene>
    <name evidence="3" type="ORF">CLV91_1791</name>
</gene>
<feature type="chain" id="PRO_5019738120" evidence="1">
    <location>
        <begin position="22"/>
        <end position="371"/>
    </location>
</feature>
<evidence type="ECO:0000259" key="2">
    <source>
        <dbReference type="Pfam" id="PF00144"/>
    </source>
</evidence>
<proteinExistence type="predicted"/>
<dbReference type="Gene3D" id="3.40.710.10">
    <property type="entry name" value="DD-peptidase/beta-lactamase superfamily"/>
    <property type="match status" value="1"/>
</dbReference>
<dbReference type="Pfam" id="PF00144">
    <property type="entry name" value="Beta-lactamase"/>
    <property type="match status" value="1"/>
</dbReference>